<reference evidence="1" key="1">
    <citation type="submission" date="2020-11" db="EMBL/GenBank/DDBJ databases">
        <authorList>
            <consortium name="DOE Joint Genome Institute"/>
            <person name="Ahrendt S."/>
            <person name="Riley R."/>
            <person name="Andreopoulos W."/>
            <person name="Labutti K."/>
            <person name="Pangilinan J."/>
            <person name="Ruiz-Duenas F.J."/>
            <person name="Barrasa J.M."/>
            <person name="Sanchez-Garcia M."/>
            <person name="Camarero S."/>
            <person name="Miyauchi S."/>
            <person name="Serrano A."/>
            <person name="Linde D."/>
            <person name="Babiker R."/>
            <person name="Drula E."/>
            <person name="Ayuso-Fernandez I."/>
            <person name="Pacheco R."/>
            <person name="Padilla G."/>
            <person name="Ferreira P."/>
            <person name="Barriuso J."/>
            <person name="Kellner H."/>
            <person name="Castanera R."/>
            <person name="Alfaro M."/>
            <person name="Ramirez L."/>
            <person name="Pisabarro A.G."/>
            <person name="Kuo A."/>
            <person name="Tritt A."/>
            <person name="Lipzen A."/>
            <person name="He G."/>
            <person name="Yan M."/>
            <person name="Ng V."/>
            <person name="Cullen D."/>
            <person name="Martin F."/>
            <person name="Rosso M.-N."/>
            <person name="Henrissat B."/>
            <person name="Hibbett D."/>
            <person name="Martinez A.T."/>
            <person name="Grigoriev I.V."/>
        </authorList>
    </citation>
    <scope>NUCLEOTIDE SEQUENCE</scope>
    <source>
        <strain evidence="1">CBS 506.95</strain>
    </source>
</reference>
<sequence>MSALGELPNELLSLIFEHLYSANTVEDDGLRWEDENLHNPNLFPWAIYQVCPLWAQIATQYPHFWTRISFDVASSESLPLVAFEWSKGNSFKVLIYSSRRLEDSIGSQTSKNTSFTRSSQALLEKNRVASITNALLPHLGRCEHMEYDVNIASSLPRLPIFLQKTANQIRTLKLCGRDSNLSEWDAHFSYPSFSSTSFRSVREISLPVATFISVGRNDPRQLWDLSECTHVELYHYEFNGLTSTARVGVASMGEFFAHLVSLYEVTHIKLRGLSVQSQSIGALPKVQSPDDLDSPPWPWHLISFSFKDLSQMFFEGLVNAFSIHAESGEIDNCDFPYNAWWIDALDLILINIPIRAQFRAALKNFSGPILQFKSCPGLNDDVLSFLGSEECYDLRQLRVSDCSGYSIRSLKDLVSKRRARVVEDNGRYWDVWAIYLEGSSSKPNLADAEWFLTNLQEFSVVE</sequence>
<evidence type="ECO:0000313" key="1">
    <source>
        <dbReference type="EMBL" id="KAF9525423.1"/>
    </source>
</evidence>
<proteinExistence type="predicted"/>
<dbReference type="OrthoDB" id="3001771at2759"/>
<name>A0A9P6JM15_9AGAR</name>
<organism evidence="1 2">
    <name type="scientific">Crepidotus variabilis</name>
    <dbReference type="NCBI Taxonomy" id="179855"/>
    <lineage>
        <taxon>Eukaryota</taxon>
        <taxon>Fungi</taxon>
        <taxon>Dikarya</taxon>
        <taxon>Basidiomycota</taxon>
        <taxon>Agaricomycotina</taxon>
        <taxon>Agaricomycetes</taxon>
        <taxon>Agaricomycetidae</taxon>
        <taxon>Agaricales</taxon>
        <taxon>Agaricineae</taxon>
        <taxon>Crepidotaceae</taxon>
        <taxon>Crepidotus</taxon>
    </lineage>
</organism>
<protein>
    <recommendedName>
        <fullName evidence="3">F-box domain-containing protein</fullName>
    </recommendedName>
</protein>
<evidence type="ECO:0008006" key="3">
    <source>
        <dbReference type="Google" id="ProtNLM"/>
    </source>
</evidence>
<dbReference type="AlphaFoldDB" id="A0A9P6JM15"/>
<comment type="caution">
    <text evidence="1">The sequence shown here is derived from an EMBL/GenBank/DDBJ whole genome shotgun (WGS) entry which is preliminary data.</text>
</comment>
<dbReference type="Proteomes" id="UP000807306">
    <property type="component" value="Unassembled WGS sequence"/>
</dbReference>
<evidence type="ECO:0000313" key="2">
    <source>
        <dbReference type="Proteomes" id="UP000807306"/>
    </source>
</evidence>
<accession>A0A9P6JM15</accession>
<dbReference type="EMBL" id="MU157884">
    <property type="protein sequence ID" value="KAF9525423.1"/>
    <property type="molecule type" value="Genomic_DNA"/>
</dbReference>
<keyword evidence="2" id="KW-1185">Reference proteome</keyword>
<gene>
    <name evidence="1" type="ORF">CPB83DRAFT_909180</name>
</gene>